<reference evidence="2" key="1">
    <citation type="journal article" date="2020" name="G3 (Bethesda)">
        <title>High-Quality Assemblies for Three Invasive Social Wasps from the &lt;i&gt;Vespula&lt;/i&gt; Genus.</title>
        <authorList>
            <person name="Harrop T.W.R."/>
            <person name="Guhlin J."/>
            <person name="McLaughlin G.M."/>
            <person name="Permina E."/>
            <person name="Stockwell P."/>
            <person name="Gilligan J."/>
            <person name="Le Lec M.F."/>
            <person name="Gruber M.A.M."/>
            <person name="Quinn O."/>
            <person name="Lovegrove M."/>
            <person name="Duncan E.J."/>
            <person name="Remnant E.J."/>
            <person name="Van Eeckhoven J."/>
            <person name="Graham B."/>
            <person name="Knapp R.A."/>
            <person name="Langford K.W."/>
            <person name="Kronenberg Z."/>
            <person name="Press M.O."/>
            <person name="Eacker S.M."/>
            <person name="Wilson-Rankin E.E."/>
            <person name="Purcell J."/>
            <person name="Lester P.J."/>
            <person name="Dearden P.K."/>
        </authorList>
    </citation>
    <scope>NUCLEOTIDE SEQUENCE</scope>
    <source>
        <strain evidence="2">Linc-1</strain>
    </source>
</reference>
<feature type="region of interest" description="Disordered" evidence="1">
    <location>
        <begin position="129"/>
        <end position="192"/>
    </location>
</feature>
<evidence type="ECO:0000313" key="3">
    <source>
        <dbReference type="Proteomes" id="UP000617340"/>
    </source>
</evidence>
<protein>
    <submittedName>
        <fullName evidence="2">Uncharacterized protein</fullName>
    </submittedName>
</protein>
<dbReference type="EMBL" id="JACSDZ010000007">
    <property type="protein sequence ID" value="KAF7399202.1"/>
    <property type="molecule type" value="Genomic_DNA"/>
</dbReference>
<gene>
    <name evidence="2" type="ORF">HZH68_007794</name>
</gene>
<evidence type="ECO:0000313" key="2">
    <source>
        <dbReference type="EMBL" id="KAF7399202.1"/>
    </source>
</evidence>
<keyword evidence="3" id="KW-1185">Reference proteome</keyword>
<dbReference type="AlphaFoldDB" id="A0A834K317"/>
<organism evidence="2 3">
    <name type="scientific">Vespula germanica</name>
    <name type="common">German yellow jacket</name>
    <name type="synonym">Paravespula germanica</name>
    <dbReference type="NCBI Taxonomy" id="30212"/>
    <lineage>
        <taxon>Eukaryota</taxon>
        <taxon>Metazoa</taxon>
        <taxon>Ecdysozoa</taxon>
        <taxon>Arthropoda</taxon>
        <taxon>Hexapoda</taxon>
        <taxon>Insecta</taxon>
        <taxon>Pterygota</taxon>
        <taxon>Neoptera</taxon>
        <taxon>Endopterygota</taxon>
        <taxon>Hymenoptera</taxon>
        <taxon>Apocrita</taxon>
        <taxon>Aculeata</taxon>
        <taxon>Vespoidea</taxon>
        <taxon>Vespidae</taxon>
        <taxon>Vespinae</taxon>
        <taxon>Vespula</taxon>
    </lineage>
</organism>
<sequence length="261" mass="29201">MAGKGRNIVEMAFDASKLWVMIWMHLIESFVIRELCFVLSTFVNQLFLEAMTSVLVKTQNKSSKRILKNIDGVPMPDRLEDGIGRITMTSAKEKLRGAFMEYGSGESSRSTFVCGVAVGRSSLRKLTLEDHHPTGGLVESSSPGEWTSRDRHHPESGHRGTIITRRVDIEGPSSPGGWTSRDRHHSEGGHRGTVIIRRVDIEGPSFPESGHRGTVITRRVDIERLSLYGKQTSRDHHHMNNGHRGTIITWIMDIEEPSSHG</sequence>
<feature type="compositionally biased region" description="Basic and acidic residues" evidence="1">
    <location>
        <begin position="147"/>
        <end position="158"/>
    </location>
</feature>
<dbReference type="Proteomes" id="UP000617340">
    <property type="component" value="Unassembled WGS sequence"/>
</dbReference>
<proteinExistence type="predicted"/>
<feature type="compositionally biased region" description="Basic and acidic residues" evidence="1">
    <location>
        <begin position="180"/>
        <end position="190"/>
    </location>
</feature>
<comment type="caution">
    <text evidence="2">The sequence shown here is derived from an EMBL/GenBank/DDBJ whole genome shotgun (WGS) entry which is preliminary data.</text>
</comment>
<accession>A0A834K317</accession>
<name>A0A834K317_VESGE</name>
<evidence type="ECO:0000256" key="1">
    <source>
        <dbReference type="SAM" id="MobiDB-lite"/>
    </source>
</evidence>